<accession>A0ABT8L4K2</accession>
<comment type="caution">
    <text evidence="1">The sequence shown here is derived from an EMBL/GenBank/DDBJ whole genome shotgun (WGS) entry which is preliminary data.</text>
</comment>
<evidence type="ECO:0000313" key="2">
    <source>
        <dbReference type="Proteomes" id="UP001172083"/>
    </source>
</evidence>
<sequence length="188" mass="21792">MQETTAQNSDARESDLPYYQIPEYPHTYTAGNVSARMIDALGFRYYWATEGLREEDLKFKPSEMARTTRETLDHIYGLSRLIVNAPDRKPNDGSKEKSELTFQQLREKTLQNFKRASDLLKSENGKDMEKNKIVYKRDENTTEYPFWNLINGPIADAIWHVGQVVSFRRSSGNPFNSKVSVFNGKLRK</sequence>
<protein>
    <recommendedName>
        <fullName evidence="3">DinB family protein</fullName>
    </recommendedName>
</protein>
<proteinExistence type="predicted"/>
<evidence type="ECO:0000313" key="1">
    <source>
        <dbReference type="EMBL" id="MDN5212695.1"/>
    </source>
</evidence>
<gene>
    <name evidence="1" type="ORF">QQ020_11585</name>
</gene>
<keyword evidence="2" id="KW-1185">Reference proteome</keyword>
<evidence type="ECO:0008006" key="3">
    <source>
        <dbReference type="Google" id="ProtNLM"/>
    </source>
</evidence>
<name>A0ABT8L4K2_9BACT</name>
<reference evidence="1" key="1">
    <citation type="submission" date="2023-06" db="EMBL/GenBank/DDBJ databases">
        <title>Genomic of Agaribacillus aureum.</title>
        <authorList>
            <person name="Wang G."/>
        </authorList>
    </citation>
    <scope>NUCLEOTIDE SEQUENCE</scope>
    <source>
        <strain evidence="1">BMA12</strain>
    </source>
</reference>
<dbReference type="InterPro" id="IPR034660">
    <property type="entry name" value="DinB/YfiT-like"/>
</dbReference>
<dbReference type="Proteomes" id="UP001172083">
    <property type="component" value="Unassembled WGS sequence"/>
</dbReference>
<dbReference type="Gene3D" id="1.20.120.450">
    <property type="entry name" value="dinb family like domain"/>
    <property type="match status" value="1"/>
</dbReference>
<dbReference type="EMBL" id="JAUJEB010000001">
    <property type="protein sequence ID" value="MDN5212695.1"/>
    <property type="molecule type" value="Genomic_DNA"/>
</dbReference>
<dbReference type="SUPFAM" id="SSF109854">
    <property type="entry name" value="DinB/YfiT-like putative metalloenzymes"/>
    <property type="match status" value="1"/>
</dbReference>
<organism evidence="1 2">
    <name type="scientific">Agaribacillus aureus</name>
    <dbReference type="NCBI Taxonomy" id="3051825"/>
    <lineage>
        <taxon>Bacteria</taxon>
        <taxon>Pseudomonadati</taxon>
        <taxon>Bacteroidota</taxon>
        <taxon>Cytophagia</taxon>
        <taxon>Cytophagales</taxon>
        <taxon>Splendidivirgaceae</taxon>
        <taxon>Agaribacillus</taxon>
    </lineage>
</organism>